<dbReference type="InterPro" id="IPR007462">
    <property type="entry name" value="COV1-like"/>
</dbReference>
<evidence type="ECO:0000313" key="3">
    <source>
        <dbReference type="Proteomes" id="UP001576774"/>
    </source>
</evidence>
<dbReference type="Proteomes" id="UP001576774">
    <property type="component" value="Unassembled WGS sequence"/>
</dbReference>
<evidence type="ECO:0000256" key="1">
    <source>
        <dbReference type="SAM" id="Phobius"/>
    </source>
</evidence>
<dbReference type="EMBL" id="JBHFNQ010000188">
    <property type="protein sequence ID" value="MFB2879989.1"/>
    <property type="molecule type" value="Genomic_DNA"/>
</dbReference>
<name>A0ABV4XB79_9CYAN</name>
<accession>A0ABV4XB79</accession>
<feature type="transmembrane region" description="Helical" evidence="1">
    <location>
        <begin position="57"/>
        <end position="80"/>
    </location>
</feature>
<sequence>MFQRLKQDLKNDLIAGLLVVIPLATTIWLTVTIATWVIDFLTRIPKWLNPFDGLHPILVDLLDLAVGLAVPLLSILLIGLMARNIVGRWLLDFGERIVHAIPLAGAVYKTLKQLLETILKDSGGKFRRVILVEYPRRGIWAIAFVTGTLGNEMQAHLSNQPMLSIFIPTTPNPTTGWYAVVREDEVVDLGMSVEEAFKVIISGGIVSPSPLAPASLPRFPDRQLESSLPESKLQVLPLEES</sequence>
<keyword evidence="3" id="KW-1185">Reference proteome</keyword>
<evidence type="ECO:0000313" key="2">
    <source>
        <dbReference type="EMBL" id="MFB2879989.1"/>
    </source>
</evidence>
<keyword evidence="1" id="KW-0812">Transmembrane</keyword>
<dbReference type="PANTHER" id="PTHR31876">
    <property type="entry name" value="COV-LIKE PROTEIN 1"/>
    <property type="match status" value="1"/>
</dbReference>
<gene>
    <name evidence="2" type="ORF">ACE1CC_24320</name>
</gene>
<keyword evidence="1" id="KW-0472">Membrane</keyword>
<dbReference type="Pfam" id="PF04367">
    <property type="entry name" value="DUF502"/>
    <property type="match status" value="1"/>
</dbReference>
<organism evidence="2 3">
    <name type="scientific">Floridaenema aerugineum BLCC-F46</name>
    <dbReference type="NCBI Taxonomy" id="3153654"/>
    <lineage>
        <taxon>Bacteria</taxon>
        <taxon>Bacillati</taxon>
        <taxon>Cyanobacteriota</taxon>
        <taxon>Cyanophyceae</taxon>
        <taxon>Oscillatoriophycideae</taxon>
        <taxon>Aerosakkonematales</taxon>
        <taxon>Aerosakkonemataceae</taxon>
        <taxon>Floridanema</taxon>
        <taxon>Floridanema aerugineum</taxon>
    </lineage>
</organism>
<keyword evidence="1" id="KW-1133">Transmembrane helix</keyword>
<reference evidence="2 3" key="1">
    <citation type="submission" date="2024-09" db="EMBL/GenBank/DDBJ databases">
        <title>Floridaenema gen nov. (Aerosakkonemataceae, Aerosakkonematales ord. nov., Cyanobacteria) from benthic tropical and subtropical fresh waters, with the description of four new species.</title>
        <authorList>
            <person name="Moretto J.A."/>
            <person name="Berthold D.E."/>
            <person name="Lefler F.W."/>
            <person name="Huang I.-S."/>
            <person name="Laughinghouse H. IV."/>
        </authorList>
    </citation>
    <scope>NUCLEOTIDE SEQUENCE [LARGE SCALE GENOMIC DNA]</scope>
    <source>
        <strain evidence="2 3">BLCC-F46</strain>
    </source>
</reference>
<dbReference type="PANTHER" id="PTHR31876:SF26">
    <property type="entry name" value="PROTEIN LIKE COV 2"/>
    <property type="match status" value="1"/>
</dbReference>
<feature type="transmembrane region" description="Helical" evidence="1">
    <location>
        <begin position="12"/>
        <end position="37"/>
    </location>
</feature>
<protein>
    <submittedName>
        <fullName evidence="2">DUF502 domain-containing protein</fullName>
    </submittedName>
</protein>
<proteinExistence type="predicted"/>
<comment type="caution">
    <text evidence="2">The sequence shown here is derived from an EMBL/GenBank/DDBJ whole genome shotgun (WGS) entry which is preliminary data.</text>
</comment>
<dbReference type="RefSeq" id="WP_413273021.1">
    <property type="nucleotide sequence ID" value="NZ_JBHFNQ010000188.1"/>
</dbReference>